<feature type="compositionally biased region" description="Acidic residues" evidence="1">
    <location>
        <begin position="56"/>
        <end position="65"/>
    </location>
</feature>
<evidence type="ECO:0000256" key="1">
    <source>
        <dbReference type="SAM" id="MobiDB-lite"/>
    </source>
</evidence>
<protein>
    <submittedName>
        <fullName evidence="2">Uncharacterized protein</fullName>
    </submittedName>
</protein>
<sequence length="85" mass="9051">MATKEEAIGLVSSSSSSDELFDAEVAAVTGKPEDLPTAEQQRSNNDAKLIDLTFSSDDEPNEGDQEPGTCRGGKRLNMEIYAAAE</sequence>
<reference evidence="2" key="1">
    <citation type="submission" date="2023-08" db="EMBL/GenBank/DDBJ databases">
        <title>Reference Genome Resource for the Citrus Pathogen Phytophthora citrophthora.</title>
        <authorList>
            <person name="Moller H."/>
            <person name="Coetzee B."/>
            <person name="Rose L.J."/>
            <person name="Van Niekerk J.M."/>
        </authorList>
    </citation>
    <scope>NUCLEOTIDE SEQUENCE</scope>
    <source>
        <strain evidence="2">STE-U-9442</strain>
    </source>
</reference>
<proteinExistence type="predicted"/>
<accession>A0AAD9LQG3</accession>
<name>A0AAD9LQG3_9STRA</name>
<gene>
    <name evidence="2" type="ORF">P3T76_004513</name>
</gene>
<evidence type="ECO:0000313" key="2">
    <source>
        <dbReference type="EMBL" id="KAK1944601.1"/>
    </source>
</evidence>
<keyword evidence="3" id="KW-1185">Reference proteome</keyword>
<dbReference type="EMBL" id="JASMQC010000006">
    <property type="protein sequence ID" value="KAK1944601.1"/>
    <property type="molecule type" value="Genomic_DNA"/>
</dbReference>
<organism evidence="2 3">
    <name type="scientific">Phytophthora citrophthora</name>
    <dbReference type="NCBI Taxonomy" id="4793"/>
    <lineage>
        <taxon>Eukaryota</taxon>
        <taxon>Sar</taxon>
        <taxon>Stramenopiles</taxon>
        <taxon>Oomycota</taxon>
        <taxon>Peronosporomycetes</taxon>
        <taxon>Peronosporales</taxon>
        <taxon>Peronosporaceae</taxon>
        <taxon>Phytophthora</taxon>
    </lineage>
</organism>
<comment type="caution">
    <text evidence="2">The sequence shown here is derived from an EMBL/GenBank/DDBJ whole genome shotgun (WGS) entry which is preliminary data.</text>
</comment>
<dbReference type="AlphaFoldDB" id="A0AAD9LQG3"/>
<feature type="region of interest" description="Disordered" evidence="1">
    <location>
        <begin position="54"/>
        <end position="76"/>
    </location>
</feature>
<dbReference type="Proteomes" id="UP001259832">
    <property type="component" value="Unassembled WGS sequence"/>
</dbReference>
<evidence type="ECO:0000313" key="3">
    <source>
        <dbReference type="Proteomes" id="UP001259832"/>
    </source>
</evidence>